<dbReference type="OrthoDB" id="1730278at2"/>
<protein>
    <recommendedName>
        <fullName evidence="4">FMN-binding protein</fullName>
    </recommendedName>
</protein>
<evidence type="ECO:0000313" key="3">
    <source>
        <dbReference type="Proteomes" id="UP000094652"/>
    </source>
</evidence>
<gene>
    <name evidence="2" type="ORF">BGI42_13590</name>
</gene>
<dbReference type="AlphaFoldDB" id="A0A1D7XNE3"/>
<feature type="chain" id="PRO_5038433894" description="FMN-binding protein" evidence="1">
    <location>
        <begin position="20"/>
        <end position="132"/>
    </location>
</feature>
<dbReference type="KEGG" id="ctae:BGI42_13590"/>
<keyword evidence="1" id="KW-0732">Signal</keyword>
<keyword evidence="3" id="KW-1185">Reference proteome</keyword>
<organism evidence="2 3">
    <name type="scientific">Clostridium taeniosporum</name>
    <dbReference type="NCBI Taxonomy" id="394958"/>
    <lineage>
        <taxon>Bacteria</taxon>
        <taxon>Bacillati</taxon>
        <taxon>Bacillota</taxon>
        <taxon>Clostridia</taxon>
        <taxon>Eubacteriales</taxon>
        <taxon>Clostridiaceae</taxon>
        <taxon>Clostridium</taxon>
    </lineage>
</organism>
<feature type="signal peptide" evidence="1">
    <location>
        <begin position="1"/>
        <end position="19"/>
    </location>
</feature>
<dbReference type="Proteomes" id="UP000094652">
    <property type="component" value="Chromosome"/>
</dbReference>
<reference evidence="3" key="1">
    <citation type="submission" date="2016-09" db="EMBL/GenBank/DDBJ databases">
        <title>Genomics of Clostridium taeniosporum, an organism which forms endospores with ribbon-like appendages.</title>
        <authorList>
            <person name="Walker J.R."/>
        </authorList>
    </citation>
    <scope>NUCLEOTIDE SEQUENCE [LARGE SCALE GENOMIC DNA]</scope>
    <source>
        <strain evidence="3">1/k</strain>
    </source>
</reference>
<proteinExistence type="predicted"/>
<name>A0A1D7XNE3_9CLOT</name>
<dbReference type="RefSeq" id="WP_069680833.1">
    <property type="nucleotide sequence ID" value="NZ_CP017253.2"/>
</dbReference>
<dbReference type="Gene3D" id="3.90.1010.20">
    <property type="match status" value="1"/>
</dbReference>
<evidence type="ECO:0000313" key="2">
    <source>
        <dbReference type="EMBL" id="AOR24710.1"/>
    </source>
</evidence>
<accession>A0A1D7XNE3</accession>
<sequence length="132" mass="14700">MKKILLISLSLLLILSLNGCNNKSVYRDGIYIGQGENYSKGSDDVTVNIEGGKIVDVVIRHLDTNGKEIDYTKWTGENLDGNTNPNVQKYRADTIRNVLSKQSADITIIDEINDMSSNWKIAINDALQKAKK</sequence>
<evidence type="ECO:0008006" key="4">
    <source>
        <dbReference type="Google" id="ProtNLM"/>
    </source>
</evidence>
<evidence type="ECO:0000256" key="1">
    <source>
        <dbReference type="SAM" id="SignalP"/>
    </source>
</evidence>
<dbReference type="EMBL" id="CP017253">
    <property type="protein sequence ID" value="AOR24710.1"/>
    <property type="molecule type" value="Genomic_DNA"/>
</dbReference>